<evidence type="ECO:0000256" key="1">
    <source>
        <dbReference type="ARBA" id="ARBA00009943"/>
    </source>
</evidence>
<feature type="domain" description="BioF2-like acetyltransferase" evidence="7">
    <location>
        <begin position="168"/>
        <end position="289"/>
    </location>
</feature>
<protein>
    <recommendedName>
        <fullName evidence="7">BioF2-like acetyltransferase domain-containing protein</fullName>
    </recommendedName>
</protein>
<dbReference type="HOGENOM" id="CLU_838626_0_0_0"/>
<dbReference type="KEGG" id="caci:CLOAM0650"/>
<dbReference type="STRING" id="459349.CLOAM0650"/>
<keyword evidence="2" id="KW-0808">Transferase</keyword>
<name>B0VEW7_CLOAI</name>
<evidence type="ECO:0000256" key="4">
    <source>
        <dbReference type="ARBA" id="ARBA00022984"/>
    </source>
</evidence>
<dbReference type="InterPro" id="IPR016181">
    <property type="entry name" value="Acyl_CoA_acyltransferase"/>
</dbReference>
<dbReference type="EMBL" id="CU466930">
    <property type="protein sequence ID" value="CAO80534.1"/>
    <property type="molecule type" value="Genomic_DNA"/>
</dbReference>
<evidence type="ECO:0000313" key="8">
    <source>
        <dbReference type="EMBL" id="CAO80534.1"/>
    </source>
</evidence>
<dbReference type="InterPro" id="IPR003447">
    <property type="entry name" value="FEMABX"/>
</dbReference>
<dbReference type="PANTHER" id="PTHR36174:SF1">
    <property type="entry name" value="LIPID II:GLYCINE GLYCYLTRANSFERASE"/>
    <property type="match status" value="1"/>
</dbReference>
<organism evidence="8 9">
    <name type="scientific">Cloacimonas acidaminovorans (strain Evry)</name>
    <dbReference type="NCBI Taxonomy" id="459349"/>
    <lineage>
        <taxon>Bacteria</taxon>
        <taxon>Pseudomonadati</taxon>
        <taxon>Candidatus Cloacimonadota</taxon>
        <taxon>Candidatus Cloacimonadia</taxon>
        <taxon>Candidatus Cloacimonadales</taxon>
        <taxon>Candidatus Cloacimonadaceae</taxon>
        <taxon>Candidatus Cloacimonas</taxon>
    </lineage>
</organism>
<evidence type="ECO:0000256" key="5">
    <source>
        <dbReference type="ARBA" id="ARBA00023315"/>
    </source>
</evidence>
<dbReference type="GO" id="GO:0009252">
    <property type="term" value="P:peptidoglycan biosynthetic process"/>
    <property type="evidence" value="ECO:0007669"/>
    <property type="project" value="UniProtKB-KW"/>
</dbReference>
<dbReference type="InterPro" id="IPR050644">
    <property type="entry name" value="PG_Glycine_Bridge_Synth"/>
</dbReference>
<keyword evidence="6" id="KW-0961">Cell wall biogenesis/degradation</keyword>
<sequence length="331" mass="38800">MNMIYEKAILELTKSEIDLCNNLLMNSPDRHIFNDIRLHLRIQDYYEDTVEGNVLFFSSNGNIAAYIIIYHIIGRKPIYFLSPYQKSLITYGGIVCPEGRSQQKIYLKELKKFLRRRAIYIKSIPGIDISIYYELGFKIIEKQTLYINTQKSEDELWNEIQNRIKWNIKKGHQSNIRVNIIIPKVIEDIEPLYEIYSELCARTGLYLHSKSYYFSILDNNNFEHSLIFYAYQGVQVVSAMAVLQYDGIIMSWFGGTFDKYRNTNAGSLIYWEIIKYACSHKLECFDLLGLDIQDIAFFKKGFGGYEVPVYHITYKSLSFKVFNVIIKLLGK</sequence>
<keyword evidence="5" id="KW-0012">Acyltransferase</keyword>
<evidence type="ECO:0000256" key="2">
    <source>
        <dbReference type="ARBA" id="ARBA00022679"/>
    </source>
</evidence>
<dbReference type="eggNOG" id="COG2348">
    <property type="taxonomic scope" value="Bacteria"/>
</dbReference>
<evidence type="ECO:0000259" key="7">
    <source>
        <dbReference type="Pfam" id="PF13480"/>
    </source>
</evidence>
<dbReference type="AlphaFoldDB" id="B0VEW7"/>
<proteinExistence type="inferred from homology"/>
<dbReference type="PANTHER" id="PTHR36174">
    <property type="entry name" value="LIPID II:GLYCINE GLYCYLTRANSFERASE"/>
    <property type="match status" value="1"/>
</dbReference>
<dbReference type="Proteomes" id="UP000002019">
    <property type="component" value="Chromosome"/>
</dbReference>
<accession>B0VEW7</accession>
<comment type="similarity">
    <text evidence="1">Belongs to the FemABX family.</text>
</comment>
<dbReference type="GO" id="GO:0016755">
    <property type="term" value="F:aminoacyltransferase activity"/>
    <property type="evidence" value="ECO:0007669"/>
    <property type="project" value="InterPro"/>
</dbReference>
<evidence type="ECO:0000313" key="9">
    <source>
        <dbReference type="Proteomes" id="UP000002019"/>
    </source>
</evidence>
<keyword evidence="4" id="KW-0573">Peptidoglycan synthesis</keyword>
<keyword evidence="3" id="KW-0133">Cell shape</keyword>
<dbReference type="Gene3D" id="3.40.630.30">
    <property type="match status" value="1"/>
</dbReference>
<dbReference type="Pfam" id="PF13480">
    <property type="entry name" value="Acetyltransf_6"/>
    <property type="match status" value="1"/>
</dbReference>
<keyword evidence="9" id="KW-1185">Reference proteome</keyword>
<dbReference type="GO" id="GO:0008360">
    <property type="term" value="P:regulation of cell shape"/>
    <property type="evidence" value="ECO:0007669"/>
    <property type="project" value="UniProtKB-KW"/>
</dbReference>
<evidence type="ECO:0000256" key="3">
    <source>
        <dbReference type="ARBA" id="ARBA00022960"/>
    </source>
</evidence>
<dbReference type="GO" id="GO:0071555">
    <property type="term" value="P:cell wall organization"/>
    <property type="evidence" value="ECO:0007669"/>
    <property type="project" value="UniProtKB-KW"/>
</dbReference>
<gene>
    <name evidence="8" type="ordered locus">CLOAM0650</name>
</gene>
<dbReference type="PROSITE" id="PS51191">
    <property type="entry name" value="FEMABX"/>
    <property type="match status" value="1"/>
</dbReference>
<dbReference type="SUPFAM" id="SSF55729">
    <property type="entry name" value="Acyl-CoA N-acyltransferases (Nat)"/>
    <property type="match status" value="1"/>
</dbReference>
<dbReference type="InterPro" id="IPR038740">
    <property type="entry name" value="BioF2-like_GNAT_dom"/>
</dbReference>
<evidence type="ECO:0000256" key="6">
    <source>
        <dbReference type="ARBA" id="ARBA00023316"/>
    </source>
</evidence>
<reference evidence="8 9" key="1">
    <citation type="journal article" date="2008" name="J. Bacteriol.">
        <title>'Candidatus Cloacamonas acidaminovorans': genome sequence reconstruction provides a first glimpse of a new bacterial division.</title>
        <authorList>
            <person name="Pelletier E."/>
            <person name="Kreimeyer A."/>
            <person name="Bocs S."/>
            <person name="Rouy Z."/>
            <person name="Gyapay G."/>
            <person name="Chouari R."/>
            <person name="Riviere D."/>
            <person name="Ganesan A."/>
            <person name="Daegelen P."/>
            <person name="Sghir A."/>
            <person name="Cohen G.N."/>
            <person name="Medigue C."/>
            <person name="Weissenbach J."/>
            <person name="Le Paslier D."/>
        </authorList>
    </citation>
    <scope>NUCLEOTIDE SEQUENCE [LARGE SCALE GENOMIC DNA]</scope>
    <source>
        <strain evidence="9">Evry</strain>
    </source>
</reference>